<reference evidence="1 2" key="1">
    <citation type="submission" date="2016-12" db="EMBL/GenBank/DDBJ databases">
        <authorList>
            <person name="Song W.-J."/>
            <person name="Kurnit D.M."/>
        </authorList>
    </citation>
    <scope>NUCLEOTIDE SEQUENCE [LARGE SCALE GENOMIC DNA]</scope>
    <source>
        <strain evidence="1 2">DSM 19599</strain>
    </source>
</reference>
<dbReference type="GO" id="GO:0005524">
    <property type="term" value="F:ATP binding"/>
    <property type="evidence" value="ECO:0007669"/>
    <property type="project" value="InterPro"/>
</dbReference>
<dbReference type="Pfam" id="PF01874">
    <property type="entry name" value="CitG"/>
    <property type="match status" value="1"/>
</dbReference>
<dbReference type="InterPro" id="IPR002736">
    <property type="entry name" value="CitG"/>
</dbReference>
<name>A0A1M7Z638_9HYPH</name>
<dbReference type="AlphaFoldDB" id="A0A1M7Z638"/>
<accession>A0A1M7Z638</accession>
<dbReference type="PANTHER" id="PTHR42280">
    <property type="entry name" value="CITG FAMILY PROTEIN"/>
    <property type="match status" value="1"/>
</dbReference>
<evidence type="ECO:0000313" key="1">
    <source>
        <dbReference type="EMBL" id="SHO60407.1"/>
    </source>
</evidence>
<organism evidence="1 2">
    <name type="scientific">Pseudoxanthobacter soli DSM 19599</name>
    <dbReference type="NCBI Taxonomy" id="1123029"/>
    <lineage>
        <taxon>Bacteria</taxon>
        <taxon>Pseudomonadati</taxon>
        <taxon>Pseudomonadota</taxon>
        <taxon>Alphaproteobacteria</taxon>
        <taxon>Hyphomicrobiales</taxon>
        <taxon>Segnochrobactraceae</taxon>
        <taxon>Pseudoxanthobacter</taxon>
    </lineage>
</organism>
<dbReference type="PANTHER" id="PTHR42280:SF1">
    <property type="entry name" value="CITG FAMILY PROTEIN"/>
    <property type="match status" value="1"/>
</dbReference>
<dbReference type="Gene3D" id="1.10.4200.10">
    <property type="entry name" value="Triphosphoribosyl-dephospho-CoA protein"/>
    <property type="match status" value="1"/>
</dbReference>
<dbReference type="OrthoDB" id="8525901at2"/>
<dbReference type="RefSeq" id="WP_073625414.1">
    <property type="nucleotide sequence ID" value="NZ_FRXO01000001.1"/>
</dbReference>
<evidence type="ECO:0000313" key="2">
    <source>
        <dbReference type="Proteomes" id="UP000186406"/>
    </source>
</evidence>
<sequence length="280" mass="29280">MNTDVVANALLSAYRDELAAVTPGTARRSADGRSMTPADFVSSAEAAVPALTETGAPVGRRILNAVEASRAGIGAITGLGILLLCAPLAAACEQPGPAPLRERISTVLTHLDRTDAEDTCRALTLAEPSRSAVVQGRFTLKQAMLAEAGRDRIALQYASNYTDLFVFGLPALVRGLKRAARSAETAADAFPLATTSLFLGFMSAFPDSHIVRTHGPEAARSVMADARRLLGAGAAFDPTRHREALLAFDADLRARDLDPITTADLTVATLFLARLGAGAA</sequence>
<gene>
    <name evidence="1" type="ORF">SAMN02745172_00283</name>
</gene>
<dbReference type="GO" id="GO:0046917">
    <property type="term" value="F:triphosphoribosyl-dephospho-CoA synthase activity"/>
    <property type="evidence" value="ECO:0007669"/>
    <property type="project" value="InterPro"/>
</dbReference>
<protein>
    <submittedName>
        <fullName evidence="1">Triphosphoribosyl-dephospho-CoA synthase</fullName>
    </submittedName>
</protein>
<dbReference type="Proteomes" id="UP000186406">
    <property type="component" value="Unassembled WGS sequence"/>
</dbReference>
<keyword evidence="2" id="KW-1185">Reference proteome</keyword>
<dbReference type="STRING" id="1123029.SAMN02745172_00283"/>
<dbReference type="EMBL" id="FRXO01000001">
    <property type="protein sequence ID" value="SHO60407.1"/>
    <property type="molecule type" value="Genomic_DNA"/>
</dbReference>
<proteinExistence type="predicted"/>